<keyword evidence="4" id="KW-0963">Cytoplasm</keyword>
<evidence type="ECO:0000313" key="14">
    <source>
        <dbReference type="EMBL" id="KAK2191551.1"/>
    </source>
</evidence>
<feature type="domain" description="Tyrosine specific protein phosphatases" evidence="13">
    <location>
        <begin position="48"/>
        <end position="123"/>
    </location>
</feature>
<dbReference type="EMBL" id="JAODUO010000050">
    <property type="protein sequence ID" value="KAK2191551.1"/>
    <property type="molecule type" value="Genomic_DNA"/>
</dbReference>
<evidence type="ECO:0000259" key="12">
    <source>
        <dbReference type="PROSITE" id="PS50054"/>
    </source>
</evidence>
<evidence type="ECO:0000259" key="13">
    <source>
        <dbReference type="PROSITE" id="PS50056"/>
    </source>
</evidence>
<dbReference type="SUPFAM" id="SSF52799">
    <property type="entry name" value="(Phosphotyrosine protein) phosphatases II"/>
    <property type="match status" value="1"/>
</dbReference>
<evidence type="ECO:0000256" key="7">
    <source>
        <dbReference type="ARBA" id="ARBA00023242"/>
    </source>
</evidence>
<evidence type="ECO:0000256" key="11">
    <source>
        <dbReference type="PIRSR" id="PIRSR000941-50"/>
    </source>
</evidence>
<keyword evidence="7" id="KW-0539">Nucleus</keyword>
<dbReference type="InterPro" id="IPR000387">
    <property type="entry name" value="Tyr_Pase_dom"/>
</dbReference>
<evidence type="ECO:0000256" key="3">
    <source>
        <dbReference type="ARBA" id="ARBA00008601"/>
    </source>
</evidence>
<sequence>MTYILEGLYLGGMEDASDTEQLRRKGVTHILTVDWRPISRERRAGFECQFVSALDTADADLLSHFSECIGFIEDGRKEGGVLVHCQAGQSRSAAVVVAYIMKTMSLSLTEAFSLVSRQRPQILPNSGFMEQLRLFELMGNKVDPDNEFYRRHRLRRLAAMMQGASSLGTAIETDVLSADPAVSGSSESEAGAVYKCRKCRRPLFREGVIMRHPQGRGREAFTWQGSTVRVSYEEETEGMEEGSTPCTGTLFTEPVKWMEQSILTLEGKLICPKCQAKLGSFNWAGERCPCGRWITPSFHILNGKVDKCLPRIAPQILQRRRLGEREDGILGEGSMDMTTVVTGQSTT</sequence>
<name>A0AAD9PB49_RIDPI</name>
<evidence type="ECO:0008006" key="16">
    <source>
        <dbReference type="Google" id="ProtNLM"/>
    </source>
</evidence>
<evidence type="ECO:0000256" key="6">
    <source>
        <dbReference type="ARBA" id="ARBA00022912"/>
    </source>
</evidence>
<evidence type="ECO:0000256" key="9">
    <source>
        <dbReference type="ARBA" id="ARBA00048336"/>
    </source>
</evidence>
<dbReference type="InterPro" id="IPR020422">
    <property type="entry name" value="TYR_PHOSPHATASE_DUAL_dom"/>
</dbReference>
<feature type="active site" description="Phosphocysteine intermediate" evidence="11">
    <location>
        <position position="85"/>
    </location>
</feature>
<dbReference type="SMART" id="SM00195">
    <property type="entry name" value="DSPc"/>
    <property type="match status" value="1"/>
</dbReference>
<comment type="catalytic activity">
    <reaction evidence="10">
        <text>O-phospho-L-tyrosyl-[protein] + H2O = L-tyrosyl-[protein] + phosphate</text>
        <dbReference type="Rhea" id="RHEA:10684"/>
        <dbReference type="Rhea" id="RHEA-COMP:10136"/>
        <dbReference type="Rhea" id="RHEA-COMP:20101"/>
        <dbReference type="ChEBI" id="CHEBI:15377"/>
        <dbReference type="ChEBI" id="CHEBI:43474"/>
        <dbReference type="ChEBI" id="CHEBI:46858"/>
        <dbReference type="ChEBI" id="CHEBI:61978"/>
        <dbReference type="EC" id="3.1.3.48"/>
    </reaction>
</comment>
<dbReference type="PROSITE" id="PS00383">
    <property type="entry name" value="TYR_PHOSPHATASE_1"/>
    <property type="match status" value="1"/>
</dbReference>
<organism evidence="14 15">
    <name type="scientific">Ridgeia piscesae</name>
    <name type="common">Tubeworm</name>
    <dbReference type="NCBI Taxonomy" id="27915"/>
    <lineage>
        <taxon>Eukaryota</taxon>
        <taxon>Metazoa</taxon>
        <taxon>Spiralia</taxon>
        <taxon>Lophotrochozoa</taxon>
        <taxon>Annelida</taxon>
        <taxon>Polychaeta</taxon>
        <taxon>Sedentaria</taxon>
        <taxon>Canalipalpata</taxon>
        <taxon>Sabellida</taxon>
        <taxon>Siboglinidae</taxon>
        <taxon>Ridgeia</taxon>
    </lineage>
</organism>
<evidence type="ECO:0000313" key="15">
    <source>
        <dbReference type="Proteomes" id="UP001209878"/>
    </source>
</evidence>
<comment type="catalytic activity">
    <reaction evidence="9">
        <text>O-phospho-L-threonyl-[protein] + H2O = L-threonyl-[protein] + phosphate</text>
        <dbReference type="Rhea" id="RHEA:47004"/>
        <dbReference type="Rhea" id="RHEA-COMP:11060"/>
        <dbReference type="Rhea" id="RHEA-COMP:11605"/>
        <dbReference type="ChEBI" id="CHEBI:15377"/>
        <dbReference type="ChEBI" id="CHEBI:30013"/>
        <dbReference type="ChEBI" id="CHEBI:43474"/>
        <dbReference type="ChEBI" id="CHEBI:61977"/>
        <dbReference type="EC" id="3.1.3.16"/>
    </reaction>
</comment>
<dbReference type="InterPro" id="IPR016130">
    <property type="entry name" value="Tyr_Pase_AS"/>
</dbReference>
<dbReference type="GO" id="GO:0005737">
    <property type="term" value="C:cytoplasm"/>
    <property type="evidence" value="ECO:0007669"/>
    <property type="project" value="UniProtKB-SubCell"/>
</dbReference>
<protein>
    <recommendedName>
        <fullName evidence="16">Protein-tyrosine-phosphatase</fullName>
    </recommendedName>
</protein>
<comment type="catalytic activity">
    <reaction evidence="8">
        <text>O-phospho-L-seryl-[protein] + H2O = L-seryl-[protein] + phosphate</text>
        <dbReference type="Rhea" id="RHEA:20629"/>
        <dbReference type="Rhea" id="RHEA-COMP:9863"/>
        <dbReference type="Rhea" id="RHEA-COMP:11604"/>
        <dbReference type="ChEBI" id="CHEBI:15377"/>
        <dbReference type="ChEBI" id="CHEBI:29999"/>
        <dbReference type="ChEBI" id="CHEBI:43474"/>
        <dbReference type="ChEBI" id="CHEBI:83421"/>
        <dbReference type="EC" id="3.1.3.16"/>
    </reaction>
</comment>
<dbReference type="InterPro" id="IPR016278">
    <property type="entry name" value="DUSP12"/>
</dbReference>
<feature type="domain" description="Tyrosine-protein phosphatase" evidence="12">
    <location>
        <begin position="1"/>
        <end position="141"/>
    </location>
</feature>
<dbReference type="GO" id="GO:0004725">
    <property type="term" value="F:protein tyrosine phosphatase activity"/>
    <property type="evidence" value="ECO:0007669"/>
    <property type="project" value="UniProtKB-EC"/>
</dbReference>
<dbReference type="PROSITE" id="PS50054">
    <property type="entry name" value="TYR_PHOSPHATASE_DUAL"/>
    <property type="match status" value="1"/>
</dbReference>
<dbReference type="GO" id="GO:0005634">
    <property type="term" value="C:nucleus"/>
    <property type="evidence" value="ECO:0007669"/>
    <property type="project" value="UniProtKB-SubCell"/>
</dbReference>
<reference evidence="14" key="1">
    <citation type="journal article" date="2023" name="Mol. Biol. Evol.">
        <title>Third-Generation Sequencing Reveals the Adaptive Role of the Epigenome in Three Deep-Sea Polychaetes.</title>
        <authorList>
            <person name="Perez M."/>
            <person name="Aroh O."/>
            <person name="Sun Y."/>
            <person name="Lan Y."/>
            <person name="Juniper S.K."/>
            <person name="Young C.R."/>
            <person name="Angers B."/>
            <person name="Qian P.Y."/>
        </authorList>
    </citation>
    <scope>NUCLEOTIDE SEQUENCE</scope>
    <source>
        <strain evidence="14">R07B-5</strain>
    </source>
</reference>
<evidence type="ECO:0000256" key="8">
    <source>
        <dbReference type="ARBA" id="ARBA00047761"/>
    </source>
</evidence>
<dbReference type="GO" id="GO:0008138">
    <property type="term" value="F:protein tyrosine/serine/threonine phosphatase activity"/>
    <property type="evidence" value="ECO:0007669"/>
    <property type="project" value="InterPro"/>
</dbReference>
<dbReference type="Pfam" id="PF00782">
    <property type="entry name" value="DSPc"/>
    <property type="match status" value="1"/>
</dbReference>
<dbReference type="FunFam" id="3.90.190.10:FF:000056">
    <property type="entry name" value="Dual specificity phosphatase 12"/>
    <property type="match status" value="1"/>
</dbReference>
<dbReference type="PANTHER" id="PTHR45848:SF4">
    <property type="entry name" value="DUAL SPECIFICITY PROTEIN PHOSPHATASE 12"/>
    <property type="match status" value="1"/>
</dbReference>
<keyword evidence="15" id="KW-1185">Reference proteome</keyword>
<dbReference type="PIRSF" id="PIRSF000941">
    <property type="entry name" value="DUSP12"/>
    <property type="match status" value="1"/>
</dbReference>
<comment type="caution">
    <text evidence="14">The sequence shown here is derived from an EMBL/GenBank/DDBJ whole genome shotgun (WGS) entry which is preliminary data.</text>
</comment>
<dbReference type="Proteomes" id="UP001209878">
    <property type="component" value="Unassembled WGS sequence"/>
</dbReference>
<evidence type="ECO:0000256" key="4">
    <source>
        <dbReference type="ARBA" id="ARBA00022490"/>
    </source>
</evidence>
<keyword evidence="6" id="KW-0904">Protein phosphatase</keyword>
<dbReference type="InterPro" id="IPR029021">
    <property type="entry name" value="Prot-tyrosine_phosphatase-like"/>
</dbReference>
<evidence type="ECO:0000256" key="1">
    <source>
        <dbReference type="ARBA" id="ARBA00004123"/>
    </source>
</evidence>
<gene>
    <name evidence="14" type="ORF">NP493_51g01018</name>
</gene>
<comment type="similarity">
    <text evidence="3">Belongs to the protein-tyrosine phosphatase family. Non-receptor class dual specificity subfamily.</text>
</comment>
<comment type="subcellular location">
    <subcellularLocation>
        <location evidence="2">Cytoplasm</location>
    </subcellularLocation>
    <subcellularLocation>
        <location evidence="1">Nucleus</location>
    </subcellularLocation>
</comment>
<evidence type="ECO:0000256" key="5">
    <source>
        <dbReference type="ARBA" id="ARBA00022801"/>
    </source>
</evidence>
<dbReference type="GO" id="GO:0004722">
    <property type="term" value="F:protein serine/threonine phosphatase activity"/>
    <property type="evidence" value="ECO:0007669"/>
    <property type="project" value="UniProtKB-EC"/>
</dbReference>
<dbReference type="PANTHER" id="PTHR45848">
    <property type="entry name" value="DUAL SPECIFICITY PROTEIN PHOSPHATASE 12 FAMILY MEMBER"/>
    <property type="match status" value="1"/>
</dbReference>
<dbReference type="InterPro" id="IPR000340">
    <property type="entry name" value="Dual-sp_phosphatase_cat-dom"/>
</dbReference>
<evidence type="ECO:0000256" key="2">
    <source>
        <dbReference type="ARBA" id="ARBA00004496"/>
    </source>
</evidence>
<accession>A0AAD9PB49</accession>
<evidence type="ECO:0000256" key="10">
    <source>
        <dbReference type="ARBA" id="ARBA00051722"/>
    </source>
</evidence>
<keyword evidence="5" id="KW-0378">Hydrolase</keyword>
<proteinExistence type="inferred from homology"/>
<dbReference type="Gene3D" id="3.90.190.10">
    <property type="entry name" value="Protein tyrosine phosphatase superfamily"/>
    <property type="match status" value="1"/>
</dbReference>
<dbReference type="PROSITE" id="PS50056">
    <property type="entry name" value="TYR_PHOSPHATASE_2"/>
    <property type="match status" value="1"/>
</dbReference>
<dbReference type="AlphaFoldDB" id="A0AAD9PB49"/>